<name>A0ABS8UT86_DATST</name>
<comment type="caution">
    <text evidence="2">The sequence shown here is derived from an EMBL/GenBank/DDBJ whole genome shotgun (WGS) entry which is preliminary data.</text>
</comment>
<evidence type="ECO:0000313" key="2">
    <source>
        <dbReference type="EMBL" id="MCD9637998.1"/>
    </source>
</evidence>
<evidence type="ECO:0000313" key="3">
    <source>
        <dbReference type="Proteomes" id="UP000823775"/>
    </source>
</evidence>
<proteinExistence type="predicted"/>
<gene>
    <name evidence="2" type="ORF">HAX54_021606</name>
</gene>
<feature type="non-terminal residue" evidence="2">
    <location>
        <position position="161"/>
    </location>
</feature>
<evidence type="ECO:0000256" key="1">
    <source>
        <dbReference type="SAM" id="MobiDB-lite"/>
    </source>
</evidence>
<feature type="region of interest" description="Disordered" evidence="1">
    <location>
        <begin position="80"/>
        <end position="104"/>
    </location>
</feature>
<accession>A0ABS8UT86</accession>
<keyword evidence="3" id="KW-1185">Reference proteome</keyword>
<dbReference type="Proteomes" id="UP000823775">
    <property type="component" value="Unassembled WGS sequence"/>
</dbReference>
<reference evidence="2 3" key="1">
    <citation type="journal article" date="2021" name="BMC Genomics">
        <title>Datura genome reveals duplications of psychoactive alkaloid biosynthetic genes and high mutation rate following tissue culture.</title>
        <authorList>
            <person name="Rajewski A."/>
            <person name="Carter-House D."/>
            <person name="Stajich J."/>
            <person name="Litt A."/>
        </authorList>
    </citation>
    <scope>NUCLEOTIDE SEQUENCE [LARGE SCALE GENOMIC DNA]</scope>
    <source>
        <strain evidence="2">AR-01</strain>
    </source>
</reference>
<dbReference type="EMBL" id="JACEIK010002596">
    <property type="protein sequence ID" value="MCD9637998.1"/>
    <property type="molecule type" value="Genomic_DNA"/>
</dbReference>
<organism evidence="2 3">
    <name type="scientific">Datura stramonium</name>
    <name type="common">Jimsonweed</name>
    <name type="synonym">Common thornapple</name>
    <dbReference type="NCBI Taxonomy" id="4076"/>
    <lineage>
        <taxon>Eukaryota</taxon>
        <taxon>Viridiplantae</taxon>
        <taxon>Streptophyta</taxon>
        <taxon>Embryophyta</taxon>
        <taxon>Tracheophyta</taxon>
        <taxon>Spermatophyta</taxon>
        <taxon>Magnoliopsida</taxon>
        <taxon>eudicotyledons</taxon>
        <taxon>Gunneridae</taxon>
        <taxon>Pentapetalae</taxon>
        <taxon>asterids</taxon>
        <taxon>lamiids</taxon>
        <taxon>Solanales</taxon>
        <taxon>Solanaceae</taxon>
        <taxon>Solanoideae</taxon>
        <taxon>Datureae</taxon>
        <taxon>Datura</taxon>
    </lineage>
</organism>
<protein>
    <submittedName>
        <fullName evidence="2">Uncharacterized protein</fullName>
    </submittedName>
</protein>
<sequence length="161" mass="18441">MENLDEYFAPESIRNHLLGDFSPKIMNVGTELMTNCCSSSSLMENSISQSDSIFLKEESKCFEFDFPSYSFNFPQVGLNSSDSSSESAKLVQNQSSLSRLESQPSISRAESIDFVKKERKHLEFESKPKMIIDLTSPKPNKFDERKPSLKNDFFRLGRVNW</sequence>